<evidence type="ECO:0000313" key="1">
    <source>
        <dbReference type="EMBL" id="MBW78441.1"/>
    </source>
</evidence>
<dbReference type="AlphaFoldDB" id="A0A2M4DLN3"/>
<protein>
    <submittedName>
        <fullName evidence="1">Putative secreted protein</fullName>
    </submittedName>
</protein>
<name>A0A2M4DLN3_ANODA</name>
<organism evidence="1">
    <name type="scientific">Anopheles darlingi</name>
    <name type="common">Mosquito</name>
    <dbReference type="NCBI Taxonomy" id="43151"/>
    <lineage>
        <taxon>Eukaryota</taxon>
        <taxon>Metazoa</taxon>
        <taxon>Ecdysozoa</taxon>
        <taxon>Arthropoda</taxon>
        <taxon>Hexapoda</taxon>
        <taxon>Insecta</taxon>
        <taxon>Pterygota</taxon>
        <taxon>Neoptera</taxon>
        <taxon>Endopterygota</taxon>
        <taxon>Diptera</taxon>
        <taxon>Nematocera</taxon>
        <taxon>Culicoidea</taxon>
        <taxon>Culicidae</taxon>
        <taxon>Anophelinae</taxon>
        <taxon>Anopheles</taxon>
    </lineage>
</organism>
<sequence>MLLMLELELHLESVLSLVCFAEFSILSIKLFTDSLESCRWMADFCCRRTAISCCTDVMSEFCDSFDASILLNVRRACFLS</sequence>
<proteinExistence type="predicted"/>
<accession>A0A2M4DLN3</accession>
<dbReference type="EMBL" id="GGFL01014263">
    <property type="protein sequence ID" value="MBW78441.1"/>
    <property type="molecule type" value="Transcribed_RNA"/>
</dbReference>
<reference evidence="1" key="1">
    <citation type="submission" date="2018-01" db="EMBL/GenBank/DDBJ databases">
        <title>An insight into the sialome of Amazonian anophelines.</title>
        <authorList>
            <person name="Ribeiro J.M."/>
            <person name="Scarpassa V."/>
            <person name="Calvo E."/>
        </authorList>
    </citation>
    <scope>NUCLEOTIDE SEQUENCE</scope>
</reference>